<evidence type="ECO:0000256" key="5">
    <source>
        <dbReference type="SAM" id="Phobius"/>
    </source>
</evidence>
<accession>A0ABU5SWD5</accession>
<dbReference type="InterPro" id="IPR002645">
    <property type="entry name" value="STAS_dom"/>
</dbReference>
<feature type="transmembrane region" description="Helical" evidence="5">
    <location>
        <begin position="90"/>
        <end position="112"/>
    </location>
</feature>
<evidence type="ECO:0000256" key="1">
    <source>
        <dbReference type="ARBA" id="ARBA00004141"/>
    </source>
</evidence>
<dbReference type="InterPro" id="IPR052706">
    <property type="entry name" value="Membrane-Transporter-like"/>
</dbReference>
<feature type="transmembrane region" description="Helical" evidence="5">
    <location>
        <begin position="230"/>
        <end position="250"/>
    </location>
</feature>
<organism evidence="7 8">
    <name type="scientific">Cyanobium gracile UHCC 0281</name>
    <dbReference type="NCBI Taxonomy" id="3110309"/>
    <lineage>
        <taxon>Bacteria</taxon>
        <taxon>Bacillati</taxon>
        <taxon>Cyanobacteriota</taxon>
        <taxon>Cyanophyceae</taxon>
        <taxon>Synechococcales</taxon>
        <taxon>Prochlorococcaceae</taxon>
        <taxon>Cyanobium</taxon>
    </lineage>
</organism>
<keyword evidence="3 5" id="KW-1133">Transmembrane helix</keyword>
<feature type="transmembrane region" description="Helical" evidence="5">
    <location>
        <begin position="368"/>
        <end position="398"/>
    </location>
</feature>
<dbReference type="EMBL" id="JAYGHY010000028">
    <property type="protein sequence ID" value="MEA5442840.1"/>
    <property type="molecule type" value="Genomic_DNA"/>
</dbReference>
<proteinExistence type="predicted"/>
<dbReference type="PANTHER" id="PTHR43310:SF1">
    <property type="entry name" value="SULFATE TRANSPORTER YBAR-RELATED"/>
    <property type="match status" value="1"/>
</dbReference>
<feature type="transmembrane region" description="Helical" evidence="5">
    <location>
        <begin position="278"/>
        <end position="297"/>
    </location>
</feature>
<evidence type="ECO:0000313" key="8">
    <source>
        <dbReference type="Proteomes" id="UP001302329"/>
    </source>
</evidence>
<keyword evidence="2 5" id="KW-0812">Transmembrane</keyword>
<keyword evidence="8" id="KW-1185">Reference proteome</keyword>
<dbReference type="InterPro" id="IPR036513">
    <property type="entry name" value="STAS_dom_sf"/>
</dbReference>
<evidence type="ECO:0000313" key="7">
    <source>
        <dbReference type="EMBL" id="MEA5442840.1"/>
    </source>
</evidence>
<feature type="transmembrane region" description="Helical" evidence="5">
    <location>
        <begin position="124"/>
        <end position="142"/>
    </location>
</feature>
<evidence type="ECO:0000256" key="3">
    <source>
        <dbReference type="ARBA" id="ARBA00022989"/>
    </source>
</evidence>
<feature type="transmembrane region" description="Helical" evidence="5">
    <location>
        <begin position="46"/>
        <end position="70"/>
    </location>
</feature>
<comment type="caution">
    <text evidence="7">The sequence shown here is derived from an EMBL/GenBank/DDBJ whole genome shotgun (WGS) entry which is preliminary data.</text>
</comment>
<dbReference type="Gene3D" id="3.30.750.24">
    <property type="entry name" value="STAS domain"/>
    <property type="match status" value="1"/>
</dbReference>
<dbReference type="Proteomes" id="UP001302329">
    <property type="component" value="Unassembled WGS sequence"/>
</dbReference>
<dbReference type="PROSITE" id="PS50801">
    <property type="entry name" value="STAS"/>
    <property type="match status" value="1"/>
</dbReference>
<feature type="transmembrane region" description="Helical" evidence="5">
    <location>
        <begin position="162"/>
        <end position="179"/>
    </location>
</feature>
<protein>
    <submittedName>
        <fullName evidence="7">SulP family inorganic anion transporter</fullName>
    </submittedName>
</protein>
<keyword evidence="4 5" id="KW-0472">Membrane</keyword>
<comment type="subcellular location">
    <subcellularLocation>
        <location evidence="1">Membrane</location>
        <topology evidence="1">Multi-pass membrane protein</topology>
    </subcellularLocation>
</comment>
<feature type="transmembrane region" description="Helical" evidence="5">
    <location>
        <begin position="16"/>
        <end position="39"/>
    </location>
</feature>
<dbReference type="PANTHER" id="PTHR43310">
    <property type="entry name" value="SULFATE TRANSPORTER YBAR-RELATED"/>
    <property type="match status" value="1"/>
</dbReference>
<dbReference type="SUPFAM" id="SSF52091">
    <property type="entry name" value="SpoIIaa-like"/>
    <property type="match status" value="1"/>
</dbReference>
<feature type="domain" description="STAS" evidence="6">
    <location>
        <begin position="419"/>
        <end position="512"/>
    </location>
</feature>
<evidence type="ECO:0000256" key="2">
    <source>
        <dbReference type="ARBA" id="ARBA00022692"/>
    </source>
</evidence>
<dbReference type="InterPro" id="IPR011547">
    <property type="entry name" value="SLC26A/SulP_dom"/>
</dbReference>
<reference evidence="7 8" key="1">
    <citation type="submission" date="2023-12" db="EMBL/GenBank/DDBJ databases">
        <title>Baltic Sea Cyanobacteria.</title>
        <authorList>
            <person name="Delbaje E."/>
            <person name="Fewer D.P."/>
            <person name="Shishido T.K."/>
        </authorList>
    </citation>
    <scope>NUCLEOTIDE SEQUENCE [LARGE SCALE GENOMIC DNA]</scope>
    <source>
        <strain evidence="7 8">UHCC 0281</strain>
    </source>
</reference>
<dbReference type="RefSeq" id="WP_323356882.1">
    <property type="nucleotide sequence ID" value="NZ_JAYGHY010000028.1"/>
</dbReference>
<name>A0ABU5SWD5_9CYAN</name>
<feature type="transmembrane region" description="Helical" evidence="5">
    <location>
        <begin position="191"/>
        <end position="210"/>
    </location>
</feature>
<sequence>MTFSIKEWWGLPHRDILSGLVVAFAMIPEAIAFSGIAGVDPSVGLFGAFLLAVTLAVVGGRTAMITSATGSTALLMTGLVQQGDALGDGLGLQYLLAAGLLTGLFQIAWGYLRLAHQMRFVPQPVMAGFVNALAILILLAQLPQLGLDVFHPETVVVQAAQLPAVWALMLLTLAIIYLLPRLTRVVPSALIAILITTGISIGLGLDLPTVASLGSLPAGLPQFALPQVPLSFGTLGLILPTALAISLVGLMETFLTQDILDDLTDQTSHKNTEARGQGIGNIVSSLFGGMAGCALVGQSVMNVGYGGRTRLSTLTSGVSLLAMILLARDWVNQIPMATLVGVMIMIAINTANFGSITGIRQIPKSDTAVMLLTVAVTVITHNLAIGLLSGVALAGILFSRKVAKVIAVESRLEGDDHRIYSVRGQLFFVSSIYFRAGFEIHEHPARVTIDMADAHIWDQSGVSALDQVIRRLKLGGTAVEVVHLNRESTDLFARIGQAEEAGGGGGALRSVH</sequence>
<evidence type="ECO:0000259" key="6">
    <source>
        <dbReference type="PROSITE" id="PS50801"/>
    </source>
</evidence>
<gene>
    <name evidence="7" type="ORF">VB739_09780</name>
</gene>
<feature type="transmembrane region" description="Helical" evidence="5">
    <location>
        <begin position="334"/>
        <end position="356"/>
    </location>
</feature>
<dbReference type="Pfam" id="PF00916">
    <property type="entry name" value="Sulfate_transp"/>
    <property type="match status" value="1"/>
</dbReference>
<evidence type="ECO:0000256" key="4">
    <source>
        <dbReference type="ARBA" id="ARBA00023136"/>
    </source>
</evidence>
<dbReference type="Pfam" id="PF01740">
    <property type="entry name" value="STAS"/>
    <property type="match status" value="1"/>
</dbReference>
<dbReference type="CDD" id="cd07042">
    <property type="entry name" value="STAS_SulP_like_sulfate_transporter"/>
    <property type="match status" value="1"/>
</dbReference>